<dbReference type="InterPro" id="IPR019198">
    <property type="entry name" value="Beta_propeller_containing"/>
</dbReference>
<name>A0A7T4UQH0_9GAMM</name>
<gene>
    <name evidence="2" type="ORF">I6N98_17830</name>
</gene>
<dbReference type="KEGG" id="snan:I6N98_17830"/>
<dbReference type="AlphaFoldDB" id="A0A7T4UQH0"/>
<dbReference type="EMBL" id="CP066167">
    <property type="protein sequence ID" value="QQD18173.1"/>
    <property type="molecule type" value="Genomic_DNA"/>
</dbReference>
<evidence type="ECO:0000313" key="3">
    <source>
        <dbReference type="Proteomes" id="UP000596063"/>
    </source>
</evidence>
<dbReference type="Proteomes" id="UP000596063">
    <property type="component" value="Chromosome"/>
</dbReference>
<sequence>MNNKAMDCARFASSGRWLTVLLAACVGLTACGGGSSGGSGGSPEPSQNAGLLKPVADEQELMAAMRSAYTERTSKQEFTTTGPQPTATPDNGLDNAGGEAADGGGGSFTGTYTVELDVDELDVVKYDGDHLYIVPTLQNRCCFAFPAEGGVASDADILPPQQPTGEAAIRILATNASDATATEAGSIPLEEGEFVQGLYLLDGQLITLSTTEFYGTYGGPWLDIAYWAEQRVDIRGYDNSDVSNVSEQWAVSVEGGFVDTRRVGDTVYLISRHTPDIDVHYYPDDEGKVAENRAKFDNLSAEDITPTLTINGTEQPLFSPADCYTTNPDVDQSDAPGYPVLTSITAISLSDPTHPQTTCYNEQAAGVYMSSDAVYLTDVRYNNSGGGDVTRVHKFAIGSGKPQYRGSAEVDGYVWTGGQRDFRLSEHNGLLRMVTTLFRDDDQDRQDHQVHILGEASEGLSLEKIASLPNSSRPAEIGKPNEALYGVRFFGERAYLVTFEQIDPLYVLDLSDPSDPFIAGELEVTGFSDFLHPVNDSLLLGLGVDNTSSNRVKLELFDVSDIAAPASLGSILIGEEGQYSWSEAQYDRHAFSYLVDAQNGVDRFAVPAQLSGETAEGGYFNEESLYLFEVRGKNQPASASLFKQGRILASPKPEDYGYGYRHRSVIHDDAVFFISGDYVWSALWQDPENRSGPQ</sequence>
<feature type="compositionally biased region" description="Polar residues" evidence="1">
    <location>
        <begin position="76"/>
        <end position="89"/>
    </location>
</feature>
<dbReference type="RefSeq" id="WP_198569671.1">
    <property type="nucleotide sequence ID" value="NZ_CP066167.1"/>
</dbReference>
<evidence type="ECO:0000313" key="2">
    <source>
        <dbReference type="EMBL" id="QQD18173.1"/>
    </source>
</evidence>
<feature type="region of interest" description="Disordered" evidence="1">
    <location>
        <begin position="71"/>
        <end position="106"/>
    </location>
</feature>
<feature type="compositionally biased region" description="Low complexity" evidence="1">
    <location>
        <begin position="90"/>
        <end position="99"/>
    </location>
</feature>
<dbReference type="PROSITE" id="PS51257">
    <property type="entry name" value="PROKAR_LIPOPROTEIN"/>
    <property type="match status" value="1"/>
</dbReference>
<reference evidence="2 3" key="1">
    <citation type="submission" date="2020-12" db="EMBL/GenBank/DDBJ databases">
        <authorList>
            <person name="Shan Y."/>
        </authorList>
    </citation>
    <scope>NUCLEOTIDE SEQUENCE [LARGE SCALE GENOMIC DNA]</scope>
    <source>
        <strain evidence="3">csc3.9</strain>
    </source>
</reference>
<evidence type="ECO:0000256" key="1">
    <source>
        <dbReference type="SAM" id="MobiDB-lite"/>
    </source>
</evidence>
<proteinExistence type="predicted"/>
<accession>A0A7T4UQH0</accession>
<organism evidence="2 3">
    <name type="scientific">Spongiibacter nanhainus</name>
    <dbReference type="NCBI Taxonomy" id="2794344"/>
    <lineage>
        <taxon>Bacteria</taxon>
        <taxon>Pseudomonadati</taxon>
        <taxon>Pseudomonadota</taxon>
        <taxon>Gammaproteobacteria</taxon>
        <taxon>Cellvibrionales</taxon>
        <taxon>Spongiibacteraceae</taxon>
        <taxon>Spongiibacter</taxon>
    </lineage>
</organism>
<dbReference type="Pfam" id="PF09826">
    <property type="entry name" value="Beta_propel"/>
    <property type="match status" value="1"/>
</dbReference>
<protein>
    <submittedName>
        <fullName evidence="2">Beta-propeller domain-containing protein</fullName>
    </submittedName>
</protein>
<keyword evidence="3" id="KW-1185">Reference proteome</keyword>